<feature type="region of interest" description="Disordered" evidence="6">
    <location>
        <begin position="72"/>
        <end position="95"/>
    </location>
</feature>
<dbReference type="CDD" id="cd00042">
    <property type="entry name" value="CY"/>
    <property type="match status" value="1"/>
</dbReference>
<comment type="subcellular location">
    <subcellularLocation>
        <location evidence="1">Cytoplasm</location>
    </subcellularLocation>
</comment>
<dbReference type="InterPro" id="IPR018073">
    <property type="entry name" value="Prot_inh_cystat_CS"/>
</dbReference>
<evidence type="ECO:0000313" key="8">
    <source>
        <dbReference type="EMBL" id="CAG9328329.1"/>
    </source>
</evidence>
<dbReference type="Pfam" id="PF00031">
    <property type="entry name" value="Cystatin"/>
    <property type="match status" value="1"/>
</dbReference>
<dbReference type="FunFam" id="3.10.450.10:FF:000001">
    <property type="entry name" value="Cystatin-A"/>
    <property type="match status" value="1"/>
</dbReference>
<evidence type="ECO:0000256" key="1">
    <source>
        <dbReference type="ARBA" id="ARBA00004496"/>
    </source>
</evidence>
<keyword evidence="4" id="KW-0646">Protease inhibitor</keyword>
<keyword evidence="9" id="KW-1185">Reference proteome</keyword>
<dbReference type="PANTHER" id="PTHR11414">
    <property type="entry name" value="CYSTATIN FAMILY MEMBER"/>
    <property type="match status" value="1"/>
</dbReference>
<evidence type="ECO:0000256" key="4">
    <source>
        <dbReference type="ARBA" id="ARBA00022690"/>
    </source>
</evidence>
<dbReference type="InterPro" id="IPR000010">
    <property type="entry name" value="Cystatin_dom"/>
</dbReference>
<dbReference type="EMBL" id="CAJZBQ010000045">
    <property type="protein sequence ID" value="CAG9328329.1"/>
    <property type="molecule type" value="Genomic_DNA"/>
</dbReference>
<dbReference type="InterPro" id="IPR046350">
    <property type="entry name" value="Cystatin_sf"/>
</dbReference>
<feature type="domain" description="Cystatin" evidence="7">
    <location>
        <begin position="1"/>
        <end position="91"/>
    </location>
</feature>
<name>A0AAU9JUW0_9CILI</name>
<sequence>MMAGGFSNVKPGDQEAQEIANTVKSTVATRTGHPLNVFRVVQYATQVVAGMNYKLKVETDGGEHLHLRVYRPLPHTGEGPQLKDVERGKTLADPL</sequence>
<keyword evidence="3" id="KW-0963">Cytoplasm</keyword>
<dbReference type="PRINTS" id="PR00295">
    <property type="entry name" value="STEFINA"/>
</dbReference>
<comment type="caution">
    <text evidence="8">The sequence shown here is derived from an EMBL/GenBank/DDBJ whole genome shotgun (WGS) entry which is preliminary data.</text>
</comment>
<dbReference type="SUPFAM" id="SSF54403">
    <property type="entry name" value="Cystatin/monellin"/>
    <property type="match status" value="1"/>
</dbReference>
<evidence type="ECO:0000256" key="6">
    <source>
        <dbReference type="SAM" id="MobiDB-lite"/>
    </source>
</evidence>
<dbReference type="PROSITE" id="PS00287">
    <property type="entry name" value="CYSTATIN"/>
    <property type="match status" value="1"/>
</dbReference>
<organism evidence="8 9">
    <name type="scientific">Blepharisma stoltei</name>
    <dbReference type="NCBI Taxonomy" id="1481888"/>
    <lineage>
        <taxon>Eukaryota</taxon>
        <taxon>Sar</taxon>
        <taxon>Alveolata</taxon>
        <taxon>Ciliophora</taxon>
        <taxon>Postciliodesmatophora</taxon>
        <taxon>Heterotrichea</taxon>
        <taxon>Heterotrichida</taxon>
        <taxon>Blepharismidae</taxon>
        <taxon>Blepharisma</taxon>
    </lineage>
</organism>
<feature type="compositionally biased region" description="Basic and acidic residues" evidence="6">
    <location>
        <begin position="81"/>
        <end position="95"/>
    </location>
</feature>
<accession>A0AAU9JUW0</accession>
<reference evidence="8" key="1">
    <citation type="submission" date="2021-09" db="EMBL/GenBank/DDBJ databases">
        <authorList>
            <consortium name="AG Swart"/>
            <person name="Singh M."/>
            <person name="Singh A."/>
            <person name="Seah K."/>
            <person name="Emmerich C."/>
        </authorList>
    </citation>
    <scope>NUCLEOTIDE SEQUENCE</scope>
    <source>
        <strain evidence="8">ATCC30299</strain>
    </source>
</reference>
<protein>
    <recommendedName>
        <fullName evidence="7">Cystatin domain-containing protein</fullName>
    </recommendedName>
</protein>
<dbReference type="GO" id="GO:0004869">
    <property type="term" value="F:cysteine-type endopeptidase inhibitor activity"/>
    <property type="evidence" value="ECO:0007669"/>
    <property type="project" value="UniProtKB-KW"/>
</dbReference>
<dbReference type="Proteomes" id="UP001162131">
    <property type="component" value="Unassembled WGS sequence"/>
</dbReference>
<dbReference type="PANTHER" id="PTHR11414:SF21">
    <property type="entry name" value="CYSTATIN 14A, TANDEM DUPLICATE 1-RELATED"/>
    <property type="match status" value="1"/>
</dbReference>
<keyword evidence="5" id="KW-0789">Thiol protease inhibitor</keyword>
<dbReference type="Gene3D" id="3.10.450.10">
    <property type="match status" value="1"/>
</dbReference>
<evidence type="ECO:0000256" key="3">
    <source>
        <dbReference type="ARBA" id="ARBA00022490"/>
    </source>
</evidence>
<evidence type="ECO:0000256" key="2">
    <source>
        <dbReference type="ARBA" id="ARBA00009403"/>
    </source>
</evidence>
<evidence type="ECO:0000313" key="9">
    <source>
        <dbReference type="Proteomes" id="UP001162131"/>
    </source>
</evidence>
<dbReference type="InterPro" id="IPR001713">
    <property type="entry name" value="Prot_inh_stefin"/>
</dbReference>
<dbReference type="AlphaFoldDB" id="A0AAU9JUW0"/>
<evidence type="ECO:0000259" key="7">
    <source>
        <dbReference type="SMART" id="SM00043"/>
    </source>
</evidence>
<dbReference type="SMART" id="SM00043">
    <property type="entry name" value="CY"/>
    <property type="match status" value="1"/>
</dbReference>
<gene>
    <name evidence="8" type="ORF">BSTOLATCC_MIC45783</name>
</gene>
<dbReference type="GO" id="GO:0005829">
    <property type="term" value="C:cytosol"/>
    <property type="evidence" value="ECO:0007669"/>
    <property type="project" value="TreeGrafter"/>
</dbReference>
<comment type="similarity">
    <text evidence="2">Belongs to the cystatin family.</text>
</comment>
<evidence type="ECO:0000256" key="5">
    <source>
        <dbReference type="ARBA" id="ARBA00022704"/>
    </source>
</evidence>
<proteinExistence type="inferred from homology"/>